<dbReference type="RefSeq" id="WP_245090823.1">
    <property type="nucleotide sequence ID" value="NZ_CP095053.1"/>
</dbReference>
<name>A0A8T9SVF8_9BACT</name>
<evidence type="ECO:0000313" key="1">
    <source>
        <dbReference type="EMBL" id="UOR03749.1"/>
    </source>
</evidence>
<dbReference type="AlphaFoldDB" id="A0A8T9SVF8"/>
<reference evidence="1 2" key="1">
    <citation type="submission" date="2022-04" db="EMBL/GenBank/DDBJ databases">
        <title>Hymenobacter sp. isolated from the air.</title>
        <authorList>
            <person name="Won M."/>
            <person name="Lee C.-M."/>
            <person name="Woen H.-Y."/>
            <person name="Kwon S.-W."/>
        </authorList>
    </citation>
    <scope>NUCLEOTIDE SEQUENCE [LARGE SCALE GENOMIC DNA]</scope>
    <source>
        <strain evidence="2">5413 J-13</strain>
    </source>
</reference>
<keyword evidence="2" id="KW-1185">Reference proteome</keyword>
<sequence>MFIIDKYQYFFCVAFLLGSATVYGQANTTHYTIEVKANTPARYRIEVTRNKKVVQLRYGRLDSVRLTRMSADPDVKAMQALDAAGKLFTLPEAERDALFQRVLAADERNSVYTWDSLQIASASHRALVQLFDSVSTSSAAQLERKEANRNRIILDGTIFSITVQGKQVTPKKVYAHSPDRTSHPLLSRLIRESLELYRKECPNALLDTRHTGGY</sequence>
<evidence type="ECO:0000313" key="2">
    <source>
        <dbReference type="Proteomes" id="UP000829925"/>
    </source>
</evidence>
<organism evidence="1 2">
    <name type="scientific">Hymenobacter aerilatus</name>
    <dbReference type="NCBI Taxonomy" id="2932251"/>
    <lineage>
        <taxon>Bacteria</taxon>
        <taxon>Pseudomonadati</taxon>
        <taxon>Bacteroidota</taxon>
        <taxon>Cytophagia</taxon>
        <taxon>Cytophagales</taxon>
        <taxon>Hymenobacteraceae</taxon>
        <taxon>Hymenobacter</taxon>
    </lineage>
</organism>
<protein>
    <submittedName>
        <fullName evidence="1">Uncharacterized protein</fullName>
    </submittedName>
</protein>
<proteinExistence type="predicted"/>
<gene>
    <name evidence="1" type="ORF">MUN82_12410</name>
</gene>
<dbReference type="KEGG" id="haei:MUN82_12410"/>
<dbReference type="EMBL" id="CP095053">
    <property type="protein sequence ID" value="UOR03749.1"/>
    <property type="molecule type" value="Genomic_DNA"/>
</dbReference>
<accession>A0A8T9SVF8</accession>
<dbReference type="Proteomes" id="UP000829925">
    <property type="component" value="Chromosome"/>
</dbReference>